<proteinExistence type="predicted"/>
<evidence type="ECO:0000313" key="2">
    <source>
        <dbReference type="Proteomes" id="UP000215335"/>
    </source>
</evidence>
<reference evidence="1 2" key="1">
    <citation type="journal article" date="2017" name="Curr. Biol.">
        <title>The Evolution of Venom by Co-option of Single-Copy Genes.</title>
        <authorList>
            <person name="Martinson E.O."/>
            <person name="Mrinalini"/>
            <person name="Kelkar Y.D."/>
            <person name="Chang C.H."/>
            <person name="Werren J.H."/>
        </authorList>
    </citation>
    <scope>NUCLEOTIDE SEQUENCE [LARGE SCALE GENOMIC DNA]</scope>
    <source>
        <strain evidence="1 2">Alberta</strain>
        <tissue evidence="1">Whole body</tissue>
    </source>
</reference>
<dbReference type="AlphaFoldDB" id="A0A232F977"/>
<keyword evidence="2" id="KW-1185">Reference proteome</keyword>
<sequence length="61" mass="7213">MSLRRRRRRSQPHLLGLFSFRHPTLSSSFFPSRNVKCFHPLQSLLSFTNHAMTLSKFSFAF</sequence>
<organism evidence="1 2">
    <name type="scientific">Trichomalopsis sarcophagae</name>
    <dbReference type="NCBI Taxonomy" id="543379"/>
    <lineage>
        <taxon>Eukaryota</taxon>
        <taxon>Metazoa</taxon>
        <taxon>Ecdysozoa</taxon>
        <taxon>Arthropoda</taxon>
        <taxon>Hexapoda</taxon>
        <taxon>Insecta</taxon>
        <taxon>Pterygota</taxon>
        <taxon>Neoptera</taxon>
        <taxon>Endopterygota</taxon>
        <taxon>Hymenoptera</taxon>
        <taxon>Apocrita</taxon>
        <taxon>Proctotrupomorpha</taxon>
        <taxon>Chalcidoidea</taxon>
        <taxon>Pteromalidae</taxon>
        <taxon>Pteromalinae</taxon>
        <taxon>Trichomalopsis</taxon>
    </lineage>
</organism>
<dbReference type="Proteomes" id="UP000215335">
    <property type="component" value="Unassembled WGS sequence"/>
</dbReference>
<comment type="caution">
    <text evidence="1">The sequence shown here is derived from an EMBL/GenBank/DDBJ whole genome shotgun (WGS) entry which is preliminary data.</text>
</comment>
<accession>A0A232F977</accession>
<protein>
    <submittedName>
        <fullName evidence="1">Uncharacterized protein</fullName>
    </submittedName>
</protein>
<evidence type="ECO:0000313" key="1">
    <source>
        <dbReference type="EMBL" id="OXU26993.1"/>
    </source>
</evidence>
<gene>
    <name evidence="1" type="ORF">TSAR_006856</name>
</gene>
<dbReference type="EMBL" id="NNAY01000684">
    <property type="protein sequence ID" value="OXU26993.1"/>
    <property type="molecule type" value="Genomic_DNA"/>
</dbReference>
<name>A0A232F977_9HYME</name>